<organism evidence="1 2">
    <name type="scientific">Massariosphaeria phaeospora</name>
    <dbReference type="NCBI Taxonomy" id="100035"/>
    <lineage>
        <taxon>Eukaryota</taxon>
        <taxon>Fungi</taxon>
        <taxon>Dikarya</taxon>
        <taxon>Ascomycota</taxon>
        <taxon>Pezizomycotina</taxon>
        <taxon>Dothideomycetes</taxon>
        <taxon>Pleosporomycetidae</taxon>
        <taxon>Pleosporales</taxon>
        <taxon>Pleosporales incertae sedis</taxon>
        <taxon>Massariosphaeria</taxon>
    </lineage>
</organism>
<sequence length="276" mass="29227">MLLTGIILGSTVSGDAFSDLRDLRAIIDSAANTIGAPTNSSRNWGILSPNTAPAQLGTADLVSNITSTILRAKYQLDTNQIGWVNATNAVNTTSPPSVTPPSNTNGTVVTTTLNGTSFDSPYIDYVNAIPNLATALTALGRTWHREMNLPVREAIDALQRTVSTFSTSMLEANLINAPAVIRTIRASSSLESAQQAWGRLLNLPGSPPAAKRSFVDKGGRRPVQAKGMHYKHKGLRARLWGSRQVRDDTASAYGGGVVVVGAEEKRSGSAARVFVA</sequence>
<evidence type="ECO:0000313" key="1">
    <source>
        <dbReference type="EMBL" id="KAF2878115.1"/>
    </source>
</evidence>
<dbReference type="EMBL" id="JAADJZ010000001">
    <property type="protein sequence ID" value="KAF2878115.1"/>
    <property type="molecule type" value="Genomic_DNA"/>
</dbReference>
<dbReference type="AlphaFoldDB" id="A0A7C8MK04"/>
<evidence type="ECO:0000313" key="2">
    <source>
        <dbReference type="Proteomes" id="UP000481861"/>
    </source>
</evidence>
<proteinExistence type="predicted"/>
<gene>
    <name evidence="1" type="ORF">BDV95DRAFT_589090</name>
</gene>
<protein>
    <submittedName>
        <fullName evidence="1">Uncharacterized protein</fullName>
    </submittedName>
</protein>
<reference evidence="1 2" key="1">
    <citation type="submission" date="2020-01" db="EMBL/GenBank/DDBJ databases">
        <authorList>
            <consortium name="DOE Joint Genome Institute"/>
            <person name="Haridas S."/>
            <person name="Albert R."/>
            <person name="Binder M."/>
            <person name="Bloem J."/>
            <person name="Labutti K."/>
            <person name="Salamov A."/>
            <person name="Andreopoulos B."/>
            <person name="Baker S.E."/>
            <person name="Barry K."/>
            <person name="Bills G."/>
            <person name="Bluhm B.H."/>
            <person name="Cannon C."/>
            <person name="Castanera R."/>
            <person name="Culley D.E."/>
            <person name="Daum C."/>
            <person name="Ezra D."/>
            <person name="Gonzalez J.B."/>
            <person name="Henrissat B."/>
            <person name="Kuo A."/>
            <person name="Liang C."/>
            <person name="Lipzen A."/>
            <person name="Lutzoni F."/>
            <person name="Magnuson J."/>
            <person name="Mondo S."/>
            <person name="Nolan M."/>
            <person name="Ohm R."/>
            <person name="Pangilinan J."/>
            <person name="Park H.-J.H."/>
            <person name="Ramirez L."/>
            <person name="Alfaro M."/>
            <person name="Sun H."/>
            <person name="Tritt A."/>
            <person name="Yoshinaga Y."/>
            <person name="Zwiers L.-H.L."/>
            <person name="Turgeon B.G."/>
            <person name="Goodwin S.B."/>
            <person name="Spatafora J.W."/>
            <person name="Crous P.W."/>
            <person name="Grigoriev I.V."/>
        </authorList>
    </citation>
    <scope>NUCLEOTIDE SEQUENCE [LARGE SCALE GENOMIC DNA]</scope>
    <source>
        <strain evidence="1 2">CBS 611.86</strain>
    </source>
</reference>
<keyword evidence="2" id="KW-1185">Reference proteome</keyword>
<dbReference type="OrthoDB" id="3860394at2759"/>
<comment type="caution">
    <text evidence="1">The sequence shown here is derived from an EMBL/GenBank/DDBJ whole genome shotgun (WGS) entry which is preliminary data.</text>
</comment>
<accession>A0A7C8MK04</accession>
<name>A0A7C8MK04_9PLEO</name>
<dbReference type="Proteomes" id="UP000481861">
    <property type="component" value="Unassembled WGS sequence"/>
</dbReference>